<evidence type="ECO:0000313" key="2">
    <source>
        <dbReference type="EMBL" id="OEL27907.1"/>
    </source>
</evidence>
<keyword evidence="3" id="KW-1185">Reference proteome</keyword>
<dbReference type="Gene3D" id="1.20.1280.50">
    <property type="match status" value="1"/>
</dbReference>
<sequence length="197" mass="22170">MDGAAGDGGVDRISDLPDDLLHVILSHLRNALDVTRTAALSRRWRRVWVHARDLSLVDVDPEYLIKGISSDEFVGFVDWVLARRGDADMDSLQISMELGECPSSDKINEWIRYGTRRVVADFYLRIPFSNKALTALTLYEVSFAEDKEGRALRDFVSSCCPRLRTLVMEKHLELRVIFPSDLLTLDVQDSSAKAAGD</sequence>
<name>A0A1E5VS16_9POAL</name>
<dbReference type="STRING" id="888268.A0A1E5VS16"/>
<dbReference type="PANTHER" id="PTHR34223">
    <property type="entry name" value="OS11G0201299 PROTEIN"/>
    <property type="match status" value="1"/>
</dbReference>
<dbReference type="PANTHER" id="PTHR34223:SF51">
    <property type="entry name" value="OS06G0556300 PROTEIN"/>
    <property type="match status" value="1"/>
</dbReference>
<dbReference type="OrthoDB" id="693824at2759"/>
<dbReference type="Pfam" id="PF12937">
    <property type="entry name" value="F-box-like"/>
    <property type="match status" value="1"/>
</dbReference>
<gene>
    <name evidence="2" type="ORF">BAE44_0011075</name>
</gene>
<dbReference type="InterPro" id="IPR053197">
    <property type="entry name" value="F-box_SCFL_complex_component"/>
</dbReference>
<comment type="caution">
    <text evidence="2">The sequence shown here is derived from an EMBL/GenBank/DDBJ whole genome shotgun (WGS) entry which is preliminary data.</text>
</comment>
<protein>
    <recommendedName>
        <fullName evidence="1">F-box domain-containing protein</fullName>
    </recommendedName>
</protein>
<dbReference type="InterPro" id="IPR001810">
    <property type="entry name" value="F-box_dom"/>
</dbReference>
<evidence type="ECO:0000259" key="1">
    <source>
        <dbReference type="Pfam" id="PF12937"/>
    </source>
</evidence>
<dbReference type="Proteomes" id="UP000095767">
    <property type="component" value="Unassembled WGS sequence"/>
</dbReference>
<dbReference type="SUPFAM" id="SSF81383">
    <property type="entry name" value="F-box domain"/>
    <property type="match status" value="1"/>
</dbReference>
<dbReference type="AlphaFoldDB" id="A0A1E5VS16"/>
<reference evidence="2 3" key="1">
    <citation type="submission" date="2016-09" db="EMBL/GenBank/DDBJ databases">
        <title>The draft genome of Dichanthelium oligosanthes: A C3 panicoid grass species.</title>
        <authorList>
            <person name="Studer A.J."/>
            <person name="Schnable J.C."/>
            <person name="Brutnell T.P."/>
        </authorList>
    </citation>
    <scope>NUCLEOTIDE SEQUENCE [LARGE SCALE GENOMIC DNA]</scope>
    <source>
        <strain evidence="3">cv. Kellogg 1175</strain>
        <tissue evidence="2">Leaf</tissue>
    </source>
</reference>
<organism evidence="2 3">
    <name type="scientific">Dichanthelium oligosanthes</name>
    <dbReference type="NCBI Taxonomy" id="888268"/>
    <lineage>
        <taxon>Eukaryota</taxon>
        <taxon>Viridiplantae</taxon>
        <taxon>Streptophyta</taxon>
        <taxon>Embryophyta</taxon>
        <taxon>Tracheophyta</taxon>
        <taxon>Spermatophyta</taxon>
        <taxon>Magnoliopsida</taxon>
        <taxon>Liliopsida</taxon>
        <taxon>Poales</taxon>
        <taxon>Poaceae</taxon>
        <taxon>PACMAD clade</taxon>
        <taxon>Panicoideae</taxon>
        <taxon>Panicodae</taxon>
        <taxon>Paniceae</taxon>
        <taxon>Dichantheliinae</taxon>
        <taxon>Dichanthelium</taxon>
    </lineage>
</organism>
<evidence type="ECO:0000313" key="3">
    <source>
        <dbReference type="Proteomes" id="UP000095767"/>
    </source>
</evidence>
<dbReference type="InterPro" id="IPR036047">
    <property type="entry name" value="F-box-like_dom_sf"/>
</dbReference>
<accession>A0A1E5VS16</accession>
<proteinExistence type="predicted"/>
<feature type="domain" description="F-box" evidence="1">
    <location>
        <begin position="13"/>
        <end position="47"/>
    </location>
</feature>
<dbReference type="EMBL" id="LWDX02031362">
    <property type="protein sequence ID" value="OEL27907.1"/>
    <property type="molecule type" value="Genomic_DNA"/>
</dbReference>